<feature type="compositionally biased region" description="Low complexity" evidence="1">
    <location>
        <begin position="369"/>
        <end position="385"/>
    </location>
</feature>
<gene>
    <name evidence="3" type="ORF">MBRA1_000144</name>
</gene>
<feature type="compositionally biased region" description="Gly residues" evidence="1">
    <location>
        <begin position="358"/>
        <end position="368"/>
    </location>
</feature>
<feature type="region of interest" description="Disordered" evidence="1">
    <location>
        <begin position="183"/>
        <end position="204"/>
    </location>
</feature>
<keyword evidence="4" id="KW-1185">Reference proteome</keyword>
<reference evidence="3" key="1">
    <citation type="submission" date="2023-03" db="EMBL/GenBank/DDBJ databases">
        <title>Mating type loci evolution in Malassezia.</title>
        <authorList>
            <person name="Coelho M.A."/>
        </authorList>
    </citation>
    <scope>NUCLEOTIDE SEQUENCE</scope>
    <source>
        <strain evidence="3">CBS 14135</strain>
    </source>
</reference>
<keyword evidence="2" id="KW-0732">Signal</keyword>
<accession>A0AAF0ILZ4</accession>
<dbReference type="AlphaFoldDB" id="A0AAF0ILZ4"/>
<feature type="compositionally biased region" description="Polar residues" evidence="1">
    <location>
        <begin position="318"/>
        <end position="330"/>
    </location>
</feature>
<evidence type="ECO:0000256" key="2">
    <source>
        <dbReference type="SAM" id="SignalP"/>
    </source>
</evidence>
<feature type="region of interest" description="Disordered" evidence="1">
    <location>
        <begin position="343"/>
        <end position="385"/>
    </location>
</feature>
<dbReference type="EMBL" id="CP119951">
    <property type="protein sequence ID" value="WFC93524.1"/>
    <property type="molecule type" value="Genomic_DNA"/>
</dbReference>
<feature type="region of interest" description="Disordered" evidence="1">
    <location>
        <begin position="703"/>
        <end position="759"/>
    </location>
</feature>
<feature type="compositionally biased region" description="Low complexity" evidence="1">
    <location>
        <begin position="345"/>
        <end position="357"/>
    </location>
</feature>
<feature type="chain" id="PRO_5041921639" evidence="2">
    <location>
        <begin position="21"/>
        <end position="786"/>
    </location>
</feature>
<protein>
    <submittedName>
        <fullName evidence="3">Uncharacterized protein</fullName>
    </submittedName>
</protein>
<feature type="region of interest" description="Disordered" evidence="1">
    <location>
        <begin position="542"/>
        <end position="561"/>
    </location>
</feature>
<name>A0AAF0ILZ4_9BASI</name>
<feature type="compositionally biased region" description="Low complexity" evidence="1">
    <location>
        <begin position="718"/>
        <end position="759"/>
    </location>
</feature>
<feature type="signal peptide" evidence="2">
    <location>
        <begin position="1"/>
        <end position="20"/>
    </location>
</feature>
<proteinExistence type="predicted"/>
<feature type="region of interest" description="Disordered" evidence="1">
    <location>
        <begin position="308"/>
        <end position="330"/>
    </location>
</feature>
<feature type="compositionally biased region" description="Low complexity" evidence="1">
    <location>
        <begin position="671"/>
        <end position="686"/>
    </location>
</feature>
<feature type="region of interest" description="Disordered" evidence="1">
    <location>
        <begin position="665"/>
        <end position="691"/>
    </location>
</feature>
<feature type="region of interest" description="Disordered" evidence="1">
    <location>
        <begin position="55"/>
        <end position="99"/>
    </location>
</feature>
<organism evidence="3 4">
    <name type="scientific">Malassezia brasiliensis</name>
    <dbReference type="NCBI Taxonomy" id="1821822"/>
    <lineage>
        <taxon>Eukaryota</taxon>
        <taxon>Fungi</taxon>
        <taxon>Dikarya</taxon>
        <taxon>Basidiomycota</taxon>
        <taxon>Ustilaginomycotina</taxon>
        <taxon>Malasseziomycetes</taxon>
        <taxon>Malasseziales</taxon>
        <taxon>Malasseziaceae</taxon>
        <taxon>Malassezia</taxon>
    </lineage>
</organism>
<sequence>MIIPIRSFISLLAVVSLANGALVYRPRRLNDAAHHGLLPRQASASSSAAAASSAAALNNAPNDSPKFDYGSPDPNYPGVVAQGKNGRTNPSKPKLNTPINQTSESRLASINSVDDWCTFGPMDNSKTLGDVEAETVAYCTKPRNNARVIPDGTVTAAHFVKTPLYVQIMALGDFTKINFQKDDSGGELDPHGATNKGNPIGGNVTSNVTGKDVFYQEWMNYVSHELMCFRVCIAGSDQAPPQTECQHSLDEVGCYWIMPGNYFPNQFDSCEADPAYPPGVYVSNGQTSSFQQYATGIWTDNGVKKTYTNGSKGEKTPTAAQSQPSSSNCKTFSSIANGIKSIVPSSSSKSEKASATGGSSGSGSGSGSSGSSETSNDNSSGNGNNGAASLKPALFPLGAAFAAFASSGLKEAASSGKKSSSDVPKFEYGTPDPNYPGVVAKGKIGPTNPKRPSLGTAVNQTSISRLASINGVDDWCTFGPKDNTKELGEVEQEVVAYCTKPRNGARVIPDGTVTAAHFVKTPLYVQVMARGDFTKINFQEGDSGGELDPHGATNLGNPHGGNVTSNVTGQDVFYQEWMNYVGSTIMCFRVCIAGSAQAPPQSECQHTLDEMGCWTVMPGDYSDDVFDSCDADAAYPPGIYVTGGTTSSFQQYATGVWTDNGKLKSYTNGVSTQTTPTTAMSTPSSSNCRTVSSISNGIQSIIPTQSSSSAADNRVAAEKTSSASSASPTSSSSADSTTGSSTDAESGSTTSNESSSDSENGALALTPVLGHVGSLLAVCILGTIIL</sequence>
<dbReference type="Proteomes" id="UP001216638">
    <property type="component" value="Chromosome 1"/>
</dbReference>
<evidence type="ECO:0000313" key="3">
    <source>
        <dbReference type="EMBL" id="WFC93524.1"/>
    </source>
</evidence>
<evidence type="ECO:0000256" key="1">
    <source>
        <dbReference type="SAM" id="MobiDB-lite"/>
    </source>
</evidence>
<evidence type="ECO:0000313" key="4">
    <source>
        <dbReference type="Proteomes" id="UP001216638"/>
    </source>
</evidence>